<sequence>MPINSMQLTHPLARDLTWVLTAPPLYQQGPFIDSNFIEQFAAPLWPQLNTIAANPCPQFKLGHRRLGSYYEQLWYTLLRWHPDYQLLATDKVIWQGQRTKGALDIVVKHLPSATIEHWELAIKFYLGVDDGLDPYQWLGPGKHDCLGNKLEHLLTKQLPLSKTTEAKTQLQQLGWRVDTQRIVMQGRIYLPQQQFPLPPRLNPAALQGRWYRVNQLPQRNWRVLTKPDWLAGRRWQVLPRFVADSSMDWPRHIYCPDANQHAFVVPNNW</sequence>
<dbReference type="Pfam" id="PF08907">
    <property type="entry name" value="DUF1853"/>
    <property type="match status" value="1"/>
</dbReference>
<name>A0A6H1UBT3_9GAMM</name>
<reference evidence="1 2" key="1">
    <citation type="submission" date="2020-04" db="EMBL/GenBank/DDBJ databases">
        <title>Ferrimonas sp. S7 isolated from sea water.</title>
        <authorList>
            <person name="Bae S.S."/>
            <person name="Baek K."/>
        </authorList>
    </citation>
    <scope>NUCLEOTIDE SEQUENCE [LARGE SCALE GENOMIC DNA]</scope>
    <source>
        <strain evidence="1 2">S7</strain>
    </source>
</reference>
<organism evidence="1 2">
    <name type="scientific">Ferrimonas lipolytica</name>
    <dbReference type="NCBI Taxonomy" id="2724191"/>
    <lineage>
        <taxon>Bacteria</taxon>
        <taxon>Pseudomonadati</taxon>
        <taxon>Pseudomonadota</taxon>
        <taxon>Gammaproteobacteria</taxon>
        <taxon>Alteromonadales</taxon>
        <taxon>Ferrimonadaceae</taxon>
        <taxon>Ferrimonas</taxon>
    </lineage>
</organism>
<protein>
    <submittedName>
        <fullName evidence="1">DUF1853 family protein</fullName>
    </submittedName>
</protein>
<evidence type="ECO:0000313" key="1">
    <source>
        <dbReference type="EMBL" id="QIZ76521.1"/>
    </source>
</evidence>
<dbReference type="Proteomes" id="UP000501602">
    <property type="component" value="Chromosome"/>
</dbReference>
<dbReference type="KEGG" id="fes:HER31_06395"/>
<gene>
    <name evidence="1" type="ORF">HER31_06395</name>
</gene>
<keyword evidence="2" id="KW-1185">Reference proteome</keyword>
<dbReference type="EMBL" id="CP051180">
    <property type="protein sequence ID" value="QIZ76521.1"/>
    <property type="molecule type" value="Genomic_DNA"/>
</dbReference>
<dbReference type="AlphaFoldDB" id="A0A6H1UBT3"/>
<proteinExistence type="predicted"/>
<dbReference type="InterPro" id="IPR015003">
    <property type="entry name" value="DUF1853"/>
</dbReference>
<dbReference type="RefSeq" id="WP_168659783.1">
    <property type="nucleotide sequence ID" value="NZ_CP051180.1"/>
</dbReference>
<evidence type="ECO:0000313" key="2">
    <source>
        <dbReference type="Proteomes" id="UP000501602"/>
    </source>
</evidence>
<accession>A0A6H1UBT3</accession>